<reference key="2">
    <citation type="submission" date="2011-05" db="EMBL/GenBank/DDBJ databases">
        <title>The Genome of Mycoplasma haemofelis Strain Ohio2, a pathogenic hemoplasma of the cat.</title>
        <authorList>
            <person name="Santos A.P."/>
            <person name="Guimaraes A.M.S."/>
            <person name="SanMiguel P.J."/>
            <person name="Martin S.W."/>
            <person name="Messick J.B."/>
        </authorList>
    </citation>
    <scope>NUCLEOTIDE SEQUENCE</scope>
    <source>
        <strain>Ohio2</strain>
    </source>
</reference>
<organism evidence="1 2">
    <name type="scientific">Mycoplasma haemofelis (strain Ohio2)</name>
    <dbReference type="NCBI Taxonomy" id="859194"/>
    <lineage>
        <taxon>Bacteria</taxon>
        <taxon>Bacillati</taxon>
        <taxon>Mycoplasmatota</taxon>
        <taxon>Mollicutes</taxon>
        <taxon>Mycoplasmataceae</taxon>
        <taxon>Mycoplasma</taxon>
    </lineage>
</organism>
<gene>
    <name evidence="1" type="ordered locus">MHF_0161</name>
</gene>
<dbReference type="Proteomes" id="UP000007952">
    <property type="component" value="Chromosome"/>
</dbReference>
<dbReference type="EMBL" id="CP002808">
    <property type="protein sequence ID" value="AEG72462.1"/>
    <property type="molecule type" value="Genomic_DNA"/>
</dbReference>
<evidence type="ECO:0000313" key="2">
    <source>
        <dbReference type="Proteomes" id="UP000007952"/>
    </source>
</evidence>
<dbReference type="STRING" id="859194.MHF_0161"/>
<dbReference type="BioCyc" id="MHAE859194:G1GR7-161-MONOMER"/>
<evidence type="ECO:0000313" key="1">
    <source>
        <dbReference type="EMBL" id="AEG72462.1"/>
    </source>
</evidence>
<accession>F6FFZ6</accession>
<dbReference type="KEGG" id="mhf:MHF_0161"/>
<sequence length="206" mass="22764">MRGVKAVLSGTGLISGVGGVAALAALNRAPAASVLEVVEEKPQVEEKKEEVTVVEPAPVMDVYVVGYKLFNGSSQPLVDEISSNKLTNDFIAMDGEAKKCSLSGNVQGRSYVYWDPKQKQLMCNPKFQWKDWLTVSDVKKTQSLGEVELSEKMERVHNLRTAIFTFKEEGHDDDTFKKGCEAVYDLTFKDGMGSNFCRVLLFTGRV</sequence>
<dbReference type="HOGENOM" id="CLU_1330720_0_0_14"/>
<name>F6FFZ6_MYCHI</name>
<reference evidence="1 2" key="1">
    <citation type="journal article" date="2011" name="J. Bacteriol.">
        <title>Complete genome sequences of two hemotropic Mycoplasmas, Mycoplasma haemofelis strain Ohio2 and Mycoplasma suis strain Illinois.</title>
        <authorList>
            <person name="Messick J.B."/>
            <person name="Santos A.P."/>
            <person name="Guimaraes A.M."/>
        </authorList>
    </citation>
    <scope>NUCLEOTIDE SEQUENCE [LARGE SCALE GENOMIC DNA]</scope>
    <source>
        <strain evidence="1 2">Ohio2</strain>
    </source>
</reference>
<dbReference type="AlphaFoldDB" id="F6FFZ6"/>
<proteinExistence type="predicted"/>
<protein>
    <submittedName>
        <fullName evidence="1">Uncharacterized protein</fullName>
    </submittedName>
</protein>